<dbReference type="STRING" id="1631356.VV01_02555"/>
<proteinExistence type="predicted"/>
<dbReference type="AlphaFoldDB" id="A0A0L6CFA4"/>
<sequence>MARLLVLHHSPTPLTRSLLDAVLEGARDDAIDGVEVRVVAALDATVEDFLTADGYLLGTTANFGYMSGALKHAFDSTYDDVRGKVSGRPFSFWIHGRSDTTGARRSVESITTGLEWRLAAEPVEALRAVAPAEREQFVELGGTLAALLMDA</sequence>
<name>A0A0L6CFA4_9MICO</name>
<dbReference type="PATRIC" id="fig|1631356.3.peg.445"/>
<dbReference type="RefSeq" id="WP_050668518.1">
    <property type="nucleotide sequence ID" value="NZ_LAIR01000002.1"/>
</dbReference>
<accession>A0A0L6CFA4</accession>
<dbReference type="InterPro" id="IPR029039">
    <property type="entry name" value="Flavoprotein-like_sf"/>
</dbReference>
<keyword evidence="2" id="KW-1185">Reference proteome</keyword>
<dbReference type="SUPFAM" id="SSF52218">
    <property type="entry name" value="Flavoproteins"/>
    <property type="match status" value="1"/>
</dbReference>
<gene>
    <name evidence="1" type="ORF">VV01_02555</name>
</gene>
<organism evidence="1 2">
    <name type="scientific">Luteipulveratus halotolerans</name>
    <dbReference type="NCBI Taxonomy" id="1631356"/>
    <lineage>
        <taxon>Bacteria</taxon>
        <taxon>Bacillati</taxon>
        <taxon>Actinomycetota</taxon>
        <taxon>Actinomycetes</taxon>
        <taxon>Micrococcales</taxon>
        <taxon>Dermacoccaceae</taxon>
        <taxon>Luteipulveratus</taxon>
    </lineage>
</organism>
<dbReference type="OrthoDB" id="5736081at2"/>
<comment type="caution">
    <text evidence="1">The sequence shown here is derived from an EMBL/GenBank/DDBJ whole genome shotgun (WGS) entry which is preliminary data.</text>
</comment>
<reference evidence="2" key="1">
    <citation type="submission" date="2015-03" db="EMBL/GenBank/DDBJ databases">
        <title>Luteipulveratus halotolerans sp. nov., a novel actinobacterium (Dermacoccaceae) from Sarawak, Malaysia.</title>
        <authorList>
            <person name="Juboi H."/>
            <person name="Basik A."/>
            <person name="Shamsul S.S."/>
            <person name="Arnold P."/>
            <person name="Schmitt E.K."/>
            <person name="Sanglier J.-J."/>
            <person name="Yeo T."/>
        </authorList>
    </citation>
    <scope>NUCLEOTIDE SEQUENCE [LARGE SCALE GENOMIC DNA]</scope>
    <source>
        <strain evidence="2">C296001</strain>
    </source>
</reference>
<protein>
    <submittedName>
        <fullName evidence="1">Flavodoxin</fullName>
    </submittedName>
</protein>
<dbReference type="Gene3D" id="3.40.50.360">
    <property type="match status" value="1"/>
</dbReference>
<evidence type="ECO:0000313" key="2">
    <source>
        <dbReference type="Proteomes" id="UP000037397"/>
    </source>
</evidence>
<dbReference type="Proteomes" id="UP000037397">
    <property type="component" value="Unassembled WGS sequence"/>
</dbReference>
<dbReference type="EMBL" id="LAIR01000002">
    <property type="protein sequence ID" value="KNX36275.1"/>
    <property type="molecule type" value="Genomic_DNA"/>
</dbReference>
<evidence type="ECO:0000313" key="1">
    <source>
        <dbReference type="EMBL" id="KNX36275.1"/>
    </source>
</evidence>